<organism evidence="2 3">
    <name type="scientific">Alkaliphilus flagellatus</name>
    <dbReference type="NCBI Taxonomy" id="2841507"/>
    <lineage>
        <taxon>Bacteria</taxon>
        <taxon>Bacillati</taxon>
        <taxon>Bacillota</taxon>
        <taxon>Clostridia</taxon>
        <taxon>Peptostreptococcales</taxon>
        <taxon>Natronincolaceae</taxon>
        <taxon>Alkaliphilus</taxon>
    </lineage>
</organism>
<evidence type="ECO:0000259" key="1">
    <source>
        <dbReference type="Pfam" id="PF04071"/>
    </source>
</evidence>
<name>A0ABS6G6H4_9FIRM</name>
<dbReference type="Proteomes" id="UP000779508">
    <property type="component" value="Unassembled WGS sequence"/>
</dbReference>
<comment type="caution">
    <text evidence="2">The sequence shown here is derived from an EMBL/GenBank/DDBJ whole genome shotgun (WGS) entry which is preliminary data.</text>
</comment>
<keyword evidence="3" id="KW-1185">Reference proteome</keyword>
<protein>
    <submittedName>
        <fullName evidence="2">Cysteine-rich small domain-containing protein</fullName>
    </submittedName>
</protein>
<feature type="domain" description="Cysteine-rich small" evidence="1">
    <location>
        <begin position="7"/>
        <end position="87"/>
    </location>
</feature>
<evidence type="ECO:0000313" key="2">
    <source>
        <dbReference type="EMBL" id="MBU5678087.1"/>
    </source>
</evidence>
<dbReference type="InterPro" id="IPR007212">
    <property type="entry name" value="Zf-like"/>
</dbReference>
<dbReference type="Pfam" id="PF04071">
    <property type="entry name" value="zf-like"/>
    <property type="match status" value="1"/>
</dbReference>
<reference evidence="2 3" key="1">
    <citation type="submission" date="2021-06" db="EMBL/GenBank/DDBJ databases">
        <authorList>
            <person name="Sun Q."/>
            <person name="Li D."/>
        </authorList>
    </citation>
    <scope>NUCLEOTIDE SEQUENCE [LARGE SCALE GENOMIC DNA]</scope>
    <source>
        <strain evidence="2 3">MSJ-5</strain>
    </source>
</reference>
<evidence type="ECO:0000313" key="3">
    <source>
        <dbReference type="Proteomes" id="UP000779508"/>
    </source>
</evidence>
<gene>
    <name evidence="2" type="ORF">KQI88_16870</name>
</gene>
<dbReference type="EMBL" id="JAHLQK010000007">
    <property type="protein sequence ID" value="MBU5678087.1"/>
    <property type="molecule type" value="Genomic_DNA"/>
</dbReference>
<proteinExistence type="predicted"/>
<sequence>MLTNTENYKFVQNSRCEFFPCHNVSDLTKFNCLFCYCPLYMLKDKCGGGFTYTDSGIKNCTNCTLPHSEGGYDHVMSKMKEVIRIGSEKE</sequence>
<accession>A0ABS6G6H4</accession>